<dbReference type="AlphaFoldDB" id="A0A0R1WBW8"/>
<sequence length="158" mass="17641">MKRRAAFLVISACLQLMLTLTFHANPESLNLINYGLSFRALPIIILSSVLVTCFDVNAILIPVSDIFQISEMIKTRTSTFKYFVIGYRHTLPLLLSYLMFEMISLFSLHVSVDLFGLAGLVGLNFIGVLMALKLGKQRYLFMILFGLMIAGKLALTVA</sequence>
<comment type="caution">
    <text evidence="3">The sequence shown here is derived from an EMBL/GenBank/DDBJ whole genome shotgun (WGS) entry which is preliminary data.</text>
</comment>
<reference evidence="3 4" key="1">
    <citation type="journal article" date="2015" name="Genome Announc.">
        <title>Expanding the biotechnology potential of lactobacilli through comparative genomics of 213 strains and associated genera.</title>
        <authorList>
            <person name="Sun Z."/>
            <person name="Harris H.M."/>
            <person name="McCann A."/>
            <person name="Guo C."/>
            <person name="Argimon S."/>
            <person name="Zhang W."/>
            <person name="Yang X."/>
            <person name="Jeffery I.B."/>
            <person name="Cooney J.C."/>
            <person name="Kagawa T.F."/>
            <person name="Liu W."/>
            <person name="Song Y."/>
            <person name="Salvetti E."/>
            <person name="Wrobel A."/>
            <person name="Rasinkangas P."/>
            <person name="Parkhill J."/>
            <person name="Rea M.C."/>
            <person name="O'Sullivan O."/>
            <person name="Ritari J."/>
            <person name="Douillard F.P."/>
            <person name="Paul Ross R."/>
            <person name="Yang R."/>
            <person name="Briner A.E."/>
            <person name="Felis G.E."/>
            <person name="de Vos W.M."/>
            <person name="Barrangou R."/>
            <person name="Klaenhammer T.R."/>
            <person name="Caufield P.W."/>
            <person name="Cui Y."/>
            <person name="Zhang H."/>
            <person name="O'Toole P.W."/>
        </authorList>
    </citation>
    <scope>NUCLEOTIDE SEQUENCE [LARGE SCALE GENOMIC DNA]</scope>
    <source>
        <strain evidence="3 4">DSM 17758</strain>
    </source>
</reference>
<keyword evidence="1" id="KW-0472">Membrane</keyword>
<protein>
    <submittedName>
        <fullName evidence="3">Uncharacterized protein</fullName>
    </submittedName>
</protein>
<keyword evidence="2" id="KW-0732">Signal</keyword>
<dbReference type="Proteomes" id="UP000051315">
    <property type="component" value="Unassembled WGS sequence"/>
</dbReference>
<evidence type="ECO:0000256" key="1">
    <source>
        <dbReference type="SAM" id="Phobius"/>
    </source>
</evidence>
<evidence type="ECO:0000313" key="3">
    <source>
        <dbReference type="EMBL" id="KRM12470.1"/>
    </source>
</evidence>
<keyword evidence="1" id="KW-0812">Transmembrane</keyword>
<gene>
    <name evidence="3" type="ORF">FC15_GL000457</name>
</gene>
<evidence type="ECO:0000313" key="4">
    <source>
        <dbReference type="Proteomes" id="UP000051315"/>
    </source>
</evidence>
<proteinExistence type="predicted"/>
<feature type="transmembrane region" description="Helical" evidence="1">
    <location>
        <begin position="106"/>
        <end position="132"/>
    </location>
</feature>
<feature type="transmembrane region" description="Helical" evidence="1">
    <location>
        <begin position="139"/>
        <end position="157"/>
    </location>
</feature>
<keyword evidence="4" id="KW-1185">Reference proteome</keyword>
<feature type="signal peptide" evidence="2">
    <location>
        <begin position="1"/>
        <end position="24"/>
    </location>
</feature>
<feature type="transmembrane region" description="Helical" evidence="1">
    <location>
        <begin position="82"/>
        <end position="100"/>
    </location>
</feature>
<organism evidence="3 4">
    <name type="scientific">Lapidilactobacillus concavus DSM 17758</name>
    <dbReference type="NCBI Taxonomy" id="1423735"/>
    <lineage>
        <taxon>Bacteria</taxon>
        <taxon>Bacillati</taxon>
        <taxon>Bacillota</taxon>
        <taxon>Bacilli</taxon>
        <taxon>Lactobacillales</taxon>
        <taxon>Lactobacillaceae</taxon>
        <taxon>Lapidilactobacillus</taxon>
    </lineage>
</organism>
<feature type="chain" id="PRO_5006412614" evidence="2">
    <location>
        <begin position="25"/>
        <end position="158"/>
    </location>
</feature>
<dbReference type="PATRIC" id="fig|1423735.3.peg.471"/>
<name>A0A0R1WBW8_9LACO</name>
<evidence type="ECO:0000256" key="2">
    <source>
        <dbReference type="SAM" id="SignalP"/>
    </source>
</evidence>
<keyword evidence="1" id="KW-1133">Transmembrane helix</keyword>
<dbReference type="RefSeq" id="WP_057823642.1">
    <property type="nucleotide sequence ID" value="NZ_AZFX01000015.1"/>
</dbReference>
<dbReference type="STRING" id="1423735.FC15_GL000457"/>
<accession>A0A0R1WBW8</accession>
<feature type="transmembrane region" description="Helical" evidence="1">
    <location>
        <begin position="40"/>
        <end position="61"/>
    </location>
</feature>
<dbReference type="EMBL" id="AZFX01000015">
    <property type="protein sequence ID" value="KRM12470.1"/>
    <property type="molecule type" value="Genomic_DNA"/>
</dbReference>